<dbReference type="PANTHER" id="PTHR11691">
    <property type="entry name" value="TYPE I INTERFERON"/>
    <property type="match status" value="1"/>
</dbReference>
<feature type="non-terminal residue" evidence="9">
    <location>
        <position position="1"/>
    </location>
</feature>
<dbReference type="GO" id="GO:0005126">
    <property type="term" value="F:cytokine receptor binding"/>
    <property type="evidence" value="ECO:0007669"/>
    <property type="project" value="InterPro"/>
</dbReference>
<evidence type="ECO:0000256" key="6">
    <source>
        <dbReference type="ARBA" id="ARBA00023118"/>
    </source>
</evidence>
<keyword evidence="3 8" id="KW-0202">Cytokine</keyword>
<keyword evidence="5" id="KW-0732">Signal</keyword>
<keyword evidence="10" id="KW-1185">Reference proteome</keyword>
<keyword evidence="4" id="KW-0964">Secreted</keyword>
<dbReference type="PANTHER" id="PTHR11691:SF60">
    <property type="entry name" value="INTERFERON ALPHA-5"/>
    <property type="match status" value="1"/>
</dbReference>
<protein>
    <submittedName>
        <fullName evidence="9">Uncharacterized protein</fullName>
    </submittedName>
</protein>
<evidence type="ECO:0000256" key="2">
    <source>
        <dbReference type="ARBA" id="ARBA00011033"/>
    </source>
</evidence>
<evidence type="ECO:0000313" key="9">
    <source>
        <dbReference type="EMBL" id="KAF5912819.1"/>
    </source>
</evidence>
<proteinExistence type="inferred from homology"/>
<name>A0A7J7EAQ6_DICBM</name>
<evidence type="ECO:0000256" key="3">
    <source>
        <dbReference type="ARBA" id="ARBA00022514"/>
    </source>
</evidence>
<comment type="subcellular location">
    <subcellularLocation>
        <location evidence="1">Secreted</location>
    </subcellularLocation>
</comment>
<evidence type="ECO:0000256" key="4">
    <source>
        <dbReference type="ARBA" id="ARBA00022525"/>
    </source>
</evidence>
<gene>
    <name evidence="9" type="ORF">HPG69_007810</name>
</gene>
<keyword evidence="6 8" id="KW-0051">Antiviral defense</keyword>
<dbReference type="InterPro" id="IPR009079">
    <property type="entry name" value="4_helix_cytokine-like_core"/>
</dbReference>
<dbReference type="Proteomes" id="UP000551758">
    <property type="component" value="Unassembled WGS sequence"/>
</dbReference>
<evidence type="ECO:0000256" key="8">
    <source>
        <dbReference type="RuleBase" id="RU000436"/>
    </source>
</evidence>
<evidence type="ECO:0000256" key="5">
    <source>
        <dbReference type="ARBA" id="ARBA00022729"/>
    </source>
</evidence>
<organism evidence="9 10">
    <name type="scientific">Diceros bicornis minor</name>
    <name type="common">South-central black rhinoceros</name>
    <dbReference type="NCBI Taxonomy" id="77932"/>
    <lineage>
        <taxon>Eukaryota</taxon>
        <taxon>Metazoa</taxon>
        <taxon>Chordata</taxon>
        <taxon>Craniata</taxon>
        <taxon>Vertebrata</taxon>
        <taxon>Euteleostomi</taxon>
        <taxon>Mammalia</taxon>
        <taxon>Eutheria</taxon>
        <taxon>Laurasiatheria</taxon>
        <taxon>Perissodactyla</taxon>
        <taxon>Rhinocerotidae</taxon>
        <taxon>Diceros</taxon>
    </lineage>
</organism>
<evidence type="ECO:0000313" key="10">
    <source>
        <dbReference type="Proteomes" id="UP000551758"/>
    </source>
</evidence>
<dbReference type="AlphaFoldDB" id="A0A7J7EAQ6"/>
<dbReference type="SMART" id="SM00076">
    <property type="entry name" value="IFabd"/>
    <property type="match status" value="1"/>
</dbReference>
<comment type="caution">
    <text evidence="9">The sequence shown here is derived from an EMBL/GenBank/DDBJ whole genome shotgun (WGS) entry which is preliminary data.</text>
</comment>
<sequence length="86" mass="9975">MIQQIFHLFSTEGSSAAWHETLLDKFYTRLDWQVTDLEACLTQEVLQLIFNLSHTEGSSAAWNMTLQSKLHTESIGSWKTWTPVWC</sequence>
<dbReference type="GO" id="GO:0051607">
    <property type="term" value="P:defense response to virus"/>
    <property type="evidence" value="ECO:0007669"/>
    <property type="project" value="UniProtKB-KW"/>
</dbReference>
<dbReference type="InterPro" id="IPR000471">
    <property type="entry name" value="Interferon_alpha/beta/delta"/>
</dbReference>
<reference evidence="9 10" key="1">
    <citation type="journal article" date="2020" name="Mol. Biol. Evol.">
        <title>Interspecific Gene Flow and the Evolution of Specialization in Black and White Rhinoceros.</title>
        <authorList>
            <person name="Moodley Y."/>
            <person name="Westbury M.V."/>
            <person name="Russo I.M."/>
            <person name="Gopalakrishnan S."/>
            <person name="Rakotoarivelo A."/>
            <person name="Olsen R.A."/>
            <person name="Prost S."/>
            <person name="Tunstall T."/>
            <person name="Ryder O.A."/>
            <person name="Dalen L."/>
            <person name="Bruford M.W."/>
        </authorList>
    </citation>
    <scope>NUCLEOTIDE SEQUENCE [LARGE SCALE GENOMIC DNA]</scope>
    <source>
        <strain evidence="9">SBR-YM</strain>
        <tissue evidence="9">Skin</tissue>
    </source>
</reference>
<dbReference type="GO" id="GO:0005615">
    <property type="term" value="C:extracellular space"/>
    <property type="evidence" value="ECO:0007669"/>
    <property type="project" value="UniProtKB-KW"/>
</dbReference>
<dbReference type="Pfam" id="PF00143">
    <property type="entry name" value="Interferon"/>
    <property type="match status" value="1"/>
</dbReference>
<evidence type="ECO:0000256" key="1">
    <source>
        <dbReference type="ARBA" id="ARBA00004613"/>
    </source>
</evidence>
<dbReference type="Gene3D" id="1.20.1250.10">
    <property type="match status" value="1"/>
</dbReference>
<evidence type="ECO:0000256" key="7">
    <source>
        <dbReference type="ARBA" id="ARBA00023157"/>
    </source>
</evidence>
<accession>A0A7J7EAQ6</accession>
<dbReference type="SUPFAM" id="SSF47266">
    <property type="entry name" value="4-helical cytokines"/>
    <property type="match status" value="1"/>
</dbReference>
<dbReference type="EMBL" id="JACDTQ010003801">
    <property type="protein sequence ID" value="KAF5912819.1"/>
    <property type="molecule type" value="Genomic_DNA"/>
</dbReference>
<keyword evidence="7" id="KW-1015">Disulfide bond</keyword>
<comment type="similarity">
    <text evidence="2 8">Belongs to the alpha/beta interferon family.</text>
</comment>
<dbReference type="GO" id="GO:0005125">
    <property type="term" value="F:cytokine activity"/>
    <property type="evidence" value="ECO:0007669"/>
    <property type="project" value="UniProtKB-KW"/>
</dbReference>